<evidence type="ECO:0000256" key="1">
    <source>
        <dbReference type="SAM" id="Phobius"/>
    </source>
</evidence>
<feature type="transmembrane region" description="Helical" evidence="1">
    <location>
        <begin position="84"/>
        <end position="110"/>
    </location>
</feature>
<dbReference type="Proteomes" id="UP000324222">
    <property type="component" value="Unassembled WGS sequence"/>
</dbReference>
<keyword evidence="3" id="KW-1185">Reference proteome</keyword>
<organism evidence="2 3">
    <name type="scientific">Portunus trituberculatus</name>
    <name type="common">Swimming crab</name>
    <name type="synonym">Neptunus trituberculatus</name>
    <dbReference type="NCBI Taxonomy" id="210409"/>
    <lineage>
        <taxon>Eukaryota</taxon>
        <taxon>Metazoa</taxon>
        <taxon>Ecdysozoa</taxon>
        <taxon>Arthropoda</taxon>
        <taxon>Crustacea</taxon>
        <taxon>Multicrustacea</taxon>
        <taxon>Malacostraca</taxon>
        <taxon>Eumalacostraca</taxon>
        <taxon>Eucarida</taxon>
        <taxon>Decapoda</taxon>
        <taxon>Pleocyemata</taxon>
        <taxon>Brachyura</taxon>
        <taxon>Eubrachyura</taxon>
        <taxon>Portunoidea</taxon>
        <taxon>Portunidae</taxon>
        <taxon>Portuninae</taxon>
        <taxon>Portunus</taxon>
    </lineage>
</organism>
<evidence type="ECO:0000313" key="3">
    <source>
        <dbReference type="Proteomes" id="UP000324222"/>
    </source>
</evidence>
<reference evidence="2 3" key="1">
    <citation type="submission" date="2019-05" db="EMBL/GenBank/DDBJ databases">
        <title>Another draft genome of Portunus trituberculatus and its Hox gene families provides insights of decapod evolution.</title>
        <authorList>
            <person name="Jeong J.-H."/>
            <person name="Song I."/>
            <person name="Kim S."/>
            <person name="Choi T."/>
            <person name="Kim D."/>
            <person name="Ryu S."/>
            <person name="Kim W."/>
        </authorList>
    </citation>
    <scope>NUCLEOTIDE SEQUENCE [LARGE SCALE GENOMIC DNA]</scope>
    <source>
        <tissue evidence="2">Muscle</tissue>
    </source>
</reference>
<keyword evidence="1" id="KW-0812">Transmembrane</keyword>
<comment type="caution">
    <text evidence="2">The sequence shown here is derived from an EMBL/GenBank/DDBJ whole genome shotgun (WGS) entry which is preliminary data.</text>
</comment>
<gene>
    <name evidence="2" type="ORF">E2C01_096040</name>
</gene>
<proteinExistence type="predicted"/>
<keyword evidence="1" id="KW-0472">Membrane</keyword>
<dbReference type="AlphaFoldDB" id="A0A5B7K0T1"/>
<name>A0A5B7K0T1_PORTR</name>
<dbReference type="OrthoDB" id="2019572at2759"/>
<protein>
    <submittedName>
        <fullName evidence="2">Uncharacterized protein</fullName>
    </submittedName>
</protein>
<accession>A0A5B7K0T1</accession>
<dbReference type="EMBL" id="VSRR010123472">
    <property type="protein sequence ID" value="MPD00560.1"/>
    <property type="molecule type" value="Genomic_DNA"/>
</dbReference>
<evidence type="ECO:0000313" key="2">
    <source>
        <dbReference type="EMBL" id="MPD00560.1"/>
    </source>
</evidence>
<keyword evidence="1" id="KW-1133">Transmembrane helix</keyword>
<sequence>MAVVPARAVLIVSFNIFRVLCRKYGLYFIIGLTIILFQGYSGYYVLRLGSDERPVERDYLHVLPSDDVSTGGCFGERHPQLLRAVLLAVLCWVYISMLWCVVLEFVFFFFRLG</sequence>
<feature type="transmembrane region" description="Helical" evidence="1">
    <location>
        <begin position="24"/>
        <end position="46"/>
    </location>
</feature>